<dbReference type="eggNOG" id="COG2141">
    <property type="taxonomic scope" value="Bacteria"/>
</dbReference>
<dbReference type="EMBL" id="CCSE01000001">
    <property type="protein sequence ID" value="CDZ99886.1"/>
    <property type="molecule type" value="Genomic_DNA"/>
</dbReference>
<feature type="domain" description="Luciferase-like" evidence="2">
    <location>
        <begin position="12"/>
        <end position="295"/>
    </location>
</feature>
<dbReference type="InterPro" id="IPR019949">
    <property type="entry name" value="CmoO-like"/>
</dbReference>
<reference evidence="3 4" key="1">
    <citation type="submission" date="2014-07" db="EMBL/GenBank/DDBJ databases">
        <authorList>
            <person name="Urmite Genomes Urmite Genomes"/>
        </authorList>
    </citation>
    <scope>NUCLEOTIDE SEQUENCE [LARGE SCALE GENOMIC DNA]</scope>
    <source>
        <strain evidence="3 4">13MG44_air</strain>
    </source>
</reference>
<dbReference type="PANTHER" id="PTHR30137:SF6">
    <property type="entry name" value="LUCIFERASE-LIKE MONOOXYGENASE"/>
    <property type="match status" value="1"/>
</dbReference>
<sequence>MTKKLNISVLNLVPVRQGSDAKGAFEDMIKLAKHVDGSSYQRYWVSEHHNMVSVASSATRQLIQHILHNTEHLRVGSGGVMLPNHSPYIVAEEFGTLHAIFGDRLDLGLGRAPGTDMLTANAIRRNNHEGVFSFKDEIEELQRYLSDSGTSLIAYPGAGTEIPLYVLGSSTDSAHIAASLGLPYAFAAHFAPAQMKDAFEIYEANFKPGKQLAEPYKMVSNNAILANTRAEAEYLATTHYQTILGLIRNKRDQLQPPVDSMDGIWSPREEMAINSSFPIQFFGTKDDAVEQLKDFQKKFGVDEIIMTAYIYDMDQLLKSYDLFEEAVKEYNAEIE</sequence>
<dbReference type="SUPFAM" id="SSF51679">
    <property type="entry name" value="Bacterial luciferase-like"/>
    <property type="match status" value="1"/>
</dbReference>
<gene>
    <name evidence="3" type="ORF">BN1048_00707</name>
</gene>
<dbReference type="InterPro" id="IPR050766">
    <property type="entry name" value="Bact_Lucif_Oxidored"/>
</dbReference>
<organism evidence="3 4">
    <name type="scientific">Jeotgalicoccus saudimassiliensis</name>
    <dbReference type="NCBI Taxonomy" id="1461582"/>
    <lineage>
        <taxon>Bacteria</taxon>
        <taxon>Bacillati</taxon>
        <taxon>Bacillota</taxon>
        <taxon>Bacilli</taxon>
        <taxon>Bacillales</taxon>
        <taxon>Staphylococcaceae</taxon>
        <taxon>Jeotgalicoccus</taxon>
    </lineage>
</organism>
<evidence type="ECO:0000256" key="1">
    <source>
        <dbReference type="ARBA" id="ARBA00007789"/>
    </source>
</evidence>
<dbReference type="AlphaFoldDB" id="A0A078M5C0"/>
<dbReference type="InterPro" id="IPR011251">
    <property type="entry name" value="Luciferase-like_dom"/>
</dbReference>
<dbReference type="GO" id="GO:0005829">
    <property type="term" value="C:cytosol"/>
    <property type="evidence" value="ECO:0007669"/>
    <property type="project" value="TreeGrafter"/>
</dbReference>
<evidence type="ECO:0000313" key="4">
    <source>
        <dbReference type="Proteomes" id="UP000044136"/>
    </source>
</evidence>
<proteinExistence type="predicted"/>
<dbReference type="CDD" id="cd00347">
    <property type="entry name" value="Flavin_utilizing_monoxygenases"/>
    <property type="match status" value="1"/>
</dbReference>
<dbReference type="FunFam" id="3.20.20.30:FF:000002">
    <property type="entry name" value="LLM class flavin-dependent oxidoreductase"/>
    <property type="match status" value="1"/>
</dbReference>
<dbReference type="OrthoDB" id="9780518at2"/>
<dbReference type="NCBIfam" id="TIGR03558">
    <property type="entry name" value="oxido_grp_1"/>
    <property type="match status" value="1"/>
</dbReference>
<dbReference type="PANTHER" id="PTHR30137">
    <property type="entry name" value="LUCIFERASE-LIKE MONOOXYGENASE"/>
    <property type="match status" value="1"/>
</dbReference>
<dbReference type="Gene3D" id="3.20.20.30">
    <property type="entry name" value="Luciferase-like domain"/>
    <property type="match status" value="1"/>
</dbReference>
<comment type="similarity">
    <text evidence="1">To bacterial alkanal monooxygenase alpha and beta chains.</text>
</comment>
<dbReference type="Pfam" id="PF00296">
    <property type="entry name" value="Bac_luciferase"/>
    <property type="match status" value="1"/>
</dbReference>
<evidence type="ECO:0000259" key="2">
    <source>
        <dbReference type="Pfam" id="PF00296"/>
    </source>
</evidence>
<keyword evidence="4" id="KW-1185">Reference proteome</keyword>
<name>A0A078M5C0_9STAP</name>
<evidence type="ECO:0000313" key="3">
    <source>
        <dbReference type="EMBL" id="CDZ99886.1"/>
    </source>
</evidence>
<dbReference type="STRING" id="1461582.BN1048_00707"/>
<dbReference type="HOGENOM" id="CLU_027853_9_0_9"/>
<dbReference type="RefSeq" id="WP_035808515.1">
    <property type="nucleotide sequence ID" value="NZ_CCSE01000001.1"/>
</dbReference>
<dbReference type="InterPro" id="IPR036661">
    <property type="entry name" value="Luciferase-like_sf"/>
</dbReference>
<dbReference type="Proteomes" id="UP000044136">
    <property type="component" value="Unassembled WGS sequence"/>
</dbReference>
<dbReference type="GO" id="GO:0016705">
    <property type="term" value="F:oxidoreductase activity, acting on paired donors, with incorporation or reduction of molecular oxygen"/>
    <property type="evidence" value="ECO:0007669"/>
    <property type="project" value="InterPro"/>
</dbReference>
<accession>A0A078M5C0</accession>
<protein>
    <recommendedName>
        <fullName evidence="2">Luciferase-like domain-containing protein</fullName>
    </recommendedName>
</protein>